<evidence type="ECO:0000313" key="2">
    <source>
        <dbReference type="EMBL" id="CAK0855457.1"/>
    </source>
</evidence>
<comment type="caution">
    <text evidence="2">The sequence shown here is derived from an EMBL/GenBank/DDBJ whole genome shotgun (WGS) entry which is preliminary data.</text>
</comment>
<dbReference type="EMBL" id="CAUYUJ010015554">
    <property type="protein sequence ID" value="CAK0855457.1"/>
    <property type="molecule type" value="Genomic_DNA"/>
</dbReference>
<feature type="non-terminal residue" evidence="2">
    <location>
        <position position="1"/>
    </location>
</feature>
<dbReference type="Proteomes" id="UP001189429">
    <property type="component" value="Unassembled WGS sequence"/>
</dbReference>
<sequence>DGDVDIQQRENAVHSVGDGAGLEELPGTDPAPTAAPVDVAAESPTLVDSTAMDRGVLDDGGDDGPSLSQEVARMLEDSTPPSPPALVGESLPPPSQQVGASFDESLPAPSQQVGDSLVESLPEPSQQVDARFDESLPEPSEGGALEAPPPVEAAEVEAQEVEVVPSQESMGEDAKQAMKLSEEQRALEEKGEDAQLEEALRQSVLVTSADQLAMTESTSAAFAAAGFQNSQDVETLMYDDARMHEAEEAAVAADLELDRSLEQTSRGATLGRKPASTPMRNLTKQQLVDKIEMQFKVIEDEAMAEGANALDKAASCMTTFFQGSLIHQLRSKREKPPDSIEAEITSQVATEAERKEMEAEAKLRAHVEAQGFEFSTAKIAGNPMGGRWDRALNNDASLKKQYMETEGYANKREFRSSWATKEHLKWQKKQKRVQATIHEKIEEKGGEYMTMGRIAHKLGGGSVGNRLACRYCGKAVVTGCIWVKWCEMTDSLMFLWTSRKFEDVYTKSWADYEQRAKTTPTDEQIAADEDQISPPSAEAQCAPNQPTAALVDGAPPPLTKSAPLESGEKAASRKAVAKRADKGGDGAPVEGGESADGEAARKKPKPAPAPPWLVDFRKLRTQYSSCKSQ</sequence>
<feature type="compositionally biased region" description="Low complexity" evidence="1">
    <location>
        <begin position="28"/>
        <end position="41"/>
    </location>
</feature>
<organism evidence="2 3">
    <name type="scientific">Prorocentrum cordatum</name>
    <dbReference type="NCBI Taxonomy" id="2364126"/>
    <lineage>
        <taxon>Eukaryota</taxon>
        <taxon>Sar</taxon>
        <taxon>Alveolata</taxon>
        <taxon>Dinophyceae</taxon>
        <taxon>Prorocentrales</taxon>
        <taxon>Prorocentraceae</taxon>
        <taxon>Prorocentrum</taxon>
    </lineage>
</organism>
<reference evidence="2" key="1">
    <citation type="submission" date="2023-10" db="EMBL/GenBank/DDBJ databases">
        <authorList>
            <person name="Chen Y."/>
            <person name="Shah S."/>
            <person name="Dougan E. K."/>
            <person name="Thang M."/>
            <person name="Chan C."/>
        </authorList>
    </citation>
    <scope>NUCLEOTIDE SEQUENCE [LARGE SCALE GENOMIC DNA]</scope>
</reference>
<keyword evidence="3" id="KW-1185">Reference proteome</keyword>
<feature type="non-terminal residue" evidence="2">
    <location>
        <position position="629"/>
    </location>
</feature>
<feature type="compositionally biased region" description="Basic and acidic residues" evidence="1">
    <location>
        <begin position="1"/>
        <end position="12"/>
    </location>
</feature>
<proteinExistence type="predicted"/>
<protein>
    <submittedName>
        <fullName evidence="2">Uncharacterized protein</fullName>
    </submittedName>
</protein>
<gene>
    <name evidence="2" type="ORF">PCOR1329_LOCUS46185</name>
</gene>
<evidence type="ECO:0000256" key="1">
    <source>
        <dbReference type="SAM" id="MobiDB-lite"/>
    </source>
</evidence>
<evidence type="ECO:0000313" key="3">
    <source>
        <dbReference type="Proteomes" id="UP001189429"/>
    </source>
</evidence>
<name>A0ABN9U8H3_9DINO</name>
<feature type="region of interest" description="Disordered" evidence="1">
    <location>
        <begin position="1"/>
        <end position="153"/>
    </location>
</feature>
<accession>A0ABN9U8H3</accession>
<feature type="region of interest" description="Disordered" evidence="1">
    <location>
        <begin position="516"/>
        <end position="616"/>
    </location>
</feature>